<keyword evidence="9" id="KW-0931">ER-Golgi transport</keyword>
<dbReference type="FunFam" id="1.10.10.10:FF:000091">
    <property type="entry name" value="Cullin 3"/>
    <property type="match status" value="1"/>
</dbReference>
<dbReference type="InterPro" id="IPR045093">
    <property type="entry name" value="Cullin"/>
</dbReference>
<keyword evidence="10" id="KW-0539">Nucleus</keyword>
<keyword evidence="4" id="KW-0813">Transport</keyword>
<dbReference type="SMART" id="SM00884">
    <property type="entry name" value="Cullin_Nedd8"/>
    <property type="match status" value="1"/>
</dbReference>
<dbReference type="InterPro" id="IPR036317">
    <property type="entry name" value="Cullin_homology_sf"/>
</dbReference>
<evidence type="ECO:0000256" key="7">
    <source>
        <dbReference type="ARBA" id="ARBA00022776"/>
    </source>
</evidence>
<evidence type="ECO:0000256" key="11">
    <source>
        <dbReference type="ARBA" id="ARBA00023306"/>
    </source>
</evidence>
<organism evidence="15 16">
    <name type="scientific">Plakobranchus ocellatus</name>
    <dbReference type="NCBI Taxonomy" id="259542"/>
    <lineage>
        <taxon>Eukaryota</taxon>
        <taxon>Metazoa</taxon>
        <taxon>Spiralia</taxon>
        <taxon>Lophotrochozoa</taxon>
        <taxon>Mollusca</taxon>
        <taxon>Gastropoda</taxon>
        <taxon>Heterobranchia</taxon>
        <taxon>Euthyneura</taxon>
        <taxon>Panpulmonata</taxon>
        <taxon>Sacoglossa</taxon>
        <taxon>Placobranchoidea</taxon>
        <taxon>Plakobranchidae</taxon>
        <taxon>Plakobranchus</taxon>
    </lineage>
</organism>
<evidence type="ECO:0000256" key="10">
    <source>
        <dbReference type="ARBA" id="ARBA00023242"/>
    </source>
</evidence>
<dbReference type="AlphaFoldDB" id="A0AAV3XSP8"/>
<dbReference type="FunFam" id="1.20.1310.10:FF:000005">
    <property type="entry name" value="Cullin 3"/>
    <property type="match status" value="1"/>
</dbReference>
<proteinExistence type="inferred from homology"/>
<dbReference type="GO" id="GO:0005634">
    <property type="term" value="C:nucleus"/>
    <property type="evidence" value="ECO:0007669"/>
    <property type="project" value="UniProtKB-SubCell"/>
</dbReference>
<comment type="similarity">
    <text evidence="3 12 13">Belongs to the cullin family.</text>
</comment>
<comment type="caution">
    <text evidence="15">The sequence shown here is derived from an EMBL/GenBank/DDBJ whole genome shotgun (WGS) entry which is preliminary data.</text>
</comment>
<dbReference type="Proteomes" id="UP000735302">
    <property type="component" value="Unassembled WGS sequence"/>
</dbReference>
<dbReference type="GO" id="GO:0000278">
    <property type="term" value="P:mitotic cell cycle"/>
    <property type="evidence" value="ECO:0007669"/>
    <property type="project" value="UniProtKB-ARBA"/>
</dbReference>
<dbReference type="GO" id="GO:0016192">
    <property type="term" value="P:vesicle-mediated transport"/>
    <property type="evidence" value="ECO:0007669"/>
    <property type="project" value="UniProtKB-KW"/>
</dbReference>
<dbReference type="GO" id="GO:0043161">
    <property type="term" value="P:proteasome-mediated ubiquitin-dependent protein catabolic process"/>
    <property type="evidence" value="ECO:0007669"/>
    <property type="project" value="UniProtKB-ARBA"/>
</dbReference>
<dbReference type="Gene3D" id="1.20.1310.10">
    <property type="entry name" value="Cullin Repeats"/>
    <property type="match status" value="4"/>
</dbReference>
<keyword evidence="5" id="KW-1017">Isopeptide bond</keyword>
<dbReference type="GO" id="GO:0006915">
    <property type="term" value="P:apoptotic process"/>
    <property type="evidence" value="ECO:0007669"/>
    <property type="project" value="UniProtKB-ARBA"/>
</dbReference>
<evidence type="ECO:0000256" key="13">
    <source>
        <dbReference type="RuleBase" id="RU003829"/>
    </source>
</evidence>
<evidence type="ECO:0000256" key="2">
    <source>
        <dbReference type="ARBA" id="ARBA00004906"/>
    </source>
</evidence>
<dbReference type="GO" id="GO:0006950">
    <property type="term" value="P:response to stress"/>
    <property type="evidence" value="ECO:0007669"/>
    <property type="project" value="UniProtKB-ARBA"/>
</dbReference>
<dbReference type="FunFam" id="1.20.1310.10:FF:000002">
    <property type="entry name" value="cullin-3 isoform X1"/>
    <property type="match status" value="1"/>
</dbReference>
<dbReference type="GO" id="GO:0031625">
    <property type="term" value="F:ubiquitin protein ligase binding"/>
    <property type="evidence" value="ECO:0007669"/>
    <property type="project" value="InterPro"/>
</dbReference>
<evidence type="ECO:0000256" key="5">
    <source>
        <dbReference type="ARBA" id="ARBA00022499"/>
    </source>
</evidence>
<dbReference type="InterPro" id="IPR016159">
    <property type="entry name" value="Cullin_repeat-like_dom_sf"/>
</dbReference>
<evidence type="ECO:0000313" key="16">
    <source>
        <dbReference type="Proteomes" id="UP000735302"/>
    </source>
</evidence>
<evidence type="ECO:0000256" key="12">
    <source>
        <dbReference type="PROSITE-ProRule" id="PRU00330"/>
    </source>
</evidence>
<evidence type="ECO:0000256" key="4">
    <source>
        <dbReference type="ARBA" id="ARBA00022448"/>
    </source>
</evidence>
<evidence type="ECO:0000256" key="8">
    <source>
        <dbReference type="ARBA" id="ARBA00022843"/>
    </source>
</evidence>
<protein>
    <recommendedName>
        <fullName evidence="14">Cullin family profile domain-containing protein</fullName>
    </recommendedName>
</protein>
<evidence type="ECO:0000256" key="9">
    <source>
        <dbReference type="ARBA" id="ARBA00022892"/>
    </source>
</evidence>
<dbReference type="InterPro" id="IPR019559">
    <property type="entry name" value="Cullin_neddylation_domain"/>
</dbReference>
<evidence type="ECO:0000256" key="6">
    <source>
        <dbReference type="ARBA" id="ARBA00022618"/>
    </source>
</evidence>
<dbReference type="Pfam" id="PF00888">
    <property type="entry name" value="Cullin"/>
    <property type="match status" value="1"/>
</dbReference>
<dbReference type="Gene3D" id="3.30.230.130">
    <property type="entry name" value="Cullin, Chain C, Domain 2"/>
    <property type="match status" value="1"/>
</dbReference>
<keyword evidence="6" id="KW-0132">Cell division</keyword>
<comment type="pathway">
    <text evidence="2">Protein modification; protein ubiquitination.</text>
</comment>
<dbReference type="Pfam" id="PF26557">
    <property type="entry name" value="Cullin_AB"/>
    <property type="match status" value="1"/>
</dbReference>
<dbReference type="InterPro" id="IPR001373">
    <property type="entry name" value="Cullin_N"/>
</dbReference>
<dbReference type="SUPFAM" id="SSF46785">
    <property type="entry name" value="Winged helix' DNA-binding domain"/>
    <property type="match status" value="1"/>
</dbReference>
<name>A0AAV3XSP8_9GAST</name>
<dbReference type="GO" id="GO:0010468">
    <property type="term" value="P:regulation of gene expression"/>
    <property type="evidence" value="ECO:0007669"/>
    <property type="project" value="UniProtKB-ARBA"/>
</dbReference>
<dbReference type="InterPro" id="IPR036388">
    <property type="entry name" value="WH-like_DNA-bd_sf"/>
</dbReference>
<dbReference type="GO" id="GO:0007165">
    <property type="term" value="P:signal transduction"/>
    <property type="evidence" value="ECO:0007669"/>
    <property type="project" value="UniProtKB-ARBA"/>
</dbReference>
<feature type="domain" description="Cullin family profile" evidence="14">
    <location>
        <begin position="383"/>
        <end position="631"/>
    </location>
</feature>
<sequence length="777" mass="90242">MSMSSKPPNRRDTKMRIRAFPMTMDERYVNNIWLLLKNAIQEIQKKNNSGLSFEELYRNAYTMVLHKHGEKLYTGLRDVVTEHLIGKVKEDVLQALNNNFLQTLNAAWNDHQTSMVMIRDILMYMDRVYVQQNNVDNVYNLGLIIFRDQVVRYPSIRDHLRSTLLDMVAKERKGEVVDRGAVKNACQMLMVLGIDSRAVYEEDFEKPFLEQSAEFYRLESQKFLAENSASVYIKKVEARINEEAERAKHYLDKSTEEPVVKVLEAELISKHMKTIVEMENSGVVHMLENNKTDDLACMYKLFIRVPNSLKTMSDCISKYLKEQGRALVSEEGEESKNAITYVQNLLDLKDRFGHFLHESFSDDKLFKQMISGDFEYFINLNTKSPEYLSLFVDDKLKKGVKGMTEQEIENVLDKSMVLFRYLQEKDVFERYYKQHLARRLLLNKSGSDDSEKNMISKLKTECGCQFTSKLEGMFKDMALSSSIQEEFKHYCQDKRVGLFGLDLTVRVLTTGYWPTQTATPINIPAEPRAAFEAFRVFYLSKHSGRQLSLQPHLGSADLHASFYGARREDPSSDSGPASSAKGVRKHILQVSTYQMCVLVLFNIRDKWTFEEIKNETDMPERELTRALQSLAVGKIGQRILQKEPKTKDIEASHIFSVNDQFSSKLVRVKIQMVASNKGEAEPERRETRNKVDEDRKHEYPFNLLCFVKKNYMFDSLVRIMKARKKLQHNSLVAECTEMLRPRFLPSPVVIKKRIEGLIEREYLARAAEDRKIYTYVA</sequence>
<dbReference type="InterPro" id="IPR036390">
    <property type="entry name" value="WH_DNA-bd_sf"/>
</dbReference>
<dbReference type="InterPro" id="IPR059120">
    <property type="entry name" value="Cullin-like_AB"/>
</dbReference>
<gene>
    <name evidence="15" type="ORF">PoB_000055000</name>
</gene>
<dbReference type="FunFam" id="1.20.1310.10:FF:000001">
    <property type="entry name" value="Cullin 3"/>
    <property type="match status" value="1"/>
</dbReference>
<dbReference type="InterPro" id="IPR016157">
    <property type="entry name" value="Cullin_CS"/>
</dbReference>
<dbReference type="GO" id="GO:0031461">
    <property type="term" value="C:cullin-RING ubiquitin ligase complex"/>
    <property type="evidence" value="ECO:0007669"/>
    <property type="project" value="InterPro"/>
</dbReference>
<keyword evidence="11" id="KW-0131">Cell cycle</keyword>
<dbReference type="InterPro" id="IPR016158">
    <property type="entry name" value="Cullin_homology"/>
</dbReference>
<evidence type="ECO:0000259" key="14">
    <source>
        <dbReference type="PROSITE" id="PS50069"/>
    </source>
</evidence>
<evidence type="ECO:0000256" key="1">
    <source>
        <dbReference type="ARBA" id="ARBA00004123"/>
    </source>
</evidence>
<dbReference type="SMART" id="SM00182">
    <property type="entry name" value="CULLIN"/>
    <property type="match status" value="1"/>
</dbReference>
<dbReference type="GO" id="GO:0080090">
    <property type="term" value="P:regulation of primary metabolic process"/>
    <property type="evidence" value="ECO:0007669"/>
    <property type="project" value="UniProtKB-ARBA"/>
</dbReference>
<dbReference type="PROSITE" id="PS01256">
    <property type="entry name" value="CULLIN_1"/>
    <property type="match status" value="1"/>
</dbReference>
<dbReference type="Gene3D" id="1.10.10.10">
    <property type="entry name" value="Winged helix-like DNA-binding domain superfamily/Winged helix DNA-binding domain"/>
    <property type="match status" value="1"/>
</dbReference>
<dbReference type="PANTHER" id="PTHR11932">
    <property type="entry name" value="CULLIN"/>
    <property type="match status" value="1"/>
</dbReference>
<dbReference type="Pfam" id="PF10557">
    <property type="entry name" value="Cullin_Nedd8"/>
    <property type="match status" value="1"/>
</dbReference>
<evidence type="ECO:0000256" key="3">
    <source>
        <dbReference type="ARBA" id="ARBA00006019"/>
    </source>
</evidence>
<dbReference type="SUPFAM" id="SSF75632">
    <property type="entry name" value="Cullin homology domain"/>
    <property type="match status" value="1"/>
</dbReference>
<dbReference type="PROSITE" id="PS50069">
    <property type="entry name" value="CULLIN_2"/>
    <property type="match status" value="1"/>
</dbReference>
<dbReference type="GO" id="GO:0005737">
    <property type="term" value="C:cytoplasm"/>
    <property type="evidence" value="ECO:0007669"/>
    <property type="project" value="UniProtKB-ARBA"/>
</dbReference>
<keyword evidence="16" id="KW-1185">Reference proteome</keyword>
<dbReference type="GO" id="GO:0051301">
    <property type="term" value="P:cell division"/>
    <property type="evidence" value="ECO:0007669"/>
    <property type="project" value="UniProtKB-KW"/>
</dbReference>
<evidence type="ECO:0000313" key="15">
    <source>
        <dbReference type="EMBL" id="GFN74044.1"/>
    </source>
</evidence>
<keyword evidence="8" id="KW-0832">Ubl conjugation</keyword>
<dbReference type="EMBL" id="BLXT01000055">
    <property type="protein sequence ID" value="GFN74044.1"/>
    <property type="molecule type" value="Genomic_DNA"/>
</dbReference>
<comment type="subcellular location">
    <subcellularLocation>
        <location evidence="1">Nucleus</location>
    </subcellularLocation>
</comment>
<dbReference type="SUPFAM" id="SSF74788">
    <property type="entry name" value="Cullin repeat-like"/>
    <property type="match status" value="1"/>
</dbReference>
<dbReference type="FunFam" id="3.30.230.130:FF:000002">
    <property type="entry name" value="cullin-3 isoform X1"/>
    <property type="match status" value="1"/>
</dbReference>
<accession>A0AAV3XSP8</accession>
<dbReference type="GO" id="GO:0000209">
    <property type="term" value="P:protein polyubiquitination"/>
    <property type="evidence" value="ECO:0007669"/>
    <property type="project" value="UniProtKB-ARBA"/>
</dbReference>
<keyword evidence="7" id="KW-0498">Mitosis</keyword>
<dbReference type="FunFam" id="1.20.1310.10:FF:000006">
    <property type="entry name" value="Cullin 3"/>
    <property type="match status" value="1"/>
</dbReference>
<reference evidence="15 16" key="1">
    <citation type="journal article" date="2021" name="Elife">
        <title>Chloroplast acquisition without the gene transfer in kleptoplastic sea slugs, Plakobranchus ocellatus.</title>
        <authorList>
            <person name="Maeda T."/>
            <person name="Takahashi S."/>
            <person name="Yoshida T."/>
            <person name="Shimamura S."/>
            <person name="Takaki Y."/>
            <person name="Nagai Y."/>
            <person name="Toyoda A."/>
            <person name="Suzuki Y."/>
            <person name="Arimoto A."/>
            <person name="Ishii H."/>
            <person name="Satoh N."/>
            <person name="Nishiyama T."/>
            <person name="Hasebe M."/>
            <person name="Maruyama T."/>
            <person name="Minagawa J."/>
            <person name="Obokata J."/>
            <person name="Shigenobu S."/>
        </authorList>
    </citation>
    <scope>NUCLEOTIDE SEQUENCE [LARGE SCALE GENOMIC DNA]</scope>
</reference>